<keyword evidence="12" id="KW-1185">Reference proteome</keyword>
<feature type="transmembrane region" description="Helical" evidence="10">
    <location>
        <begin position="130"/>
        <end position="150"/>
    </location>
</feature>
<dbReference type="GO" id="GO:0009312">
    <property type="term" value="P:oligosaccharide biosynthetic process"/>
    <property type="evidence" value="ECO:0007669"/>
    <property type="project" value="TreeGrafter"/>
</dbReference>
<evidence type="ECO:0000256" key="3">
    <source>
        <dbReference type="ARBA" id="ARBA00022692"/>
    </source>
</evidence>
<dbReference type="GO" id="GO:0016020">
    <property type="term" value="C:membrane"/>
    <property type="evidence" value="ECO:0007669"/>
    <property type="project" value="UniProtKB-SubCell"/>
</dbReference>
<feature type="transmembrane region" description="Helical" evidence="10">
    <location>
        <begin position="207"/>
        <end position="229"/>
    </location>
</feature>
<keyword evidence="2" id="KW-0813">Transport</keyword>
<accession>A0AAV4M8Q0</accession>
<dbReference type="Proteomes" id="UP001054837">
    <property type="component" value="Unassembled WGS sequence"/>
</dbReference>
<keyword evidence="3 9" id="KW-0812">Transmembrane</keyword>
<evidence type="ECO:0000313" key="12">
    <source>
        <dbReference type="Proteomes" id="UP001054837"/>
    </source>
</evidence>
<dbReference type="Gene3D" id="1.20.1280.290">
    <property type="match status" value="2"/>
</dbReference>
<dbReference type="PANTHER" id="PTHR12226:SF2">
    <property type="entry name" value="MANNOSE-P-DOLICHOL UTILIZATION DEFECT 1 PROTEIN"/>
    <property type="match status" value="1"/>
</dbReference>
<evidence type="ECO:0000313" key="11">
    <source>
        <dbReference type="EMBL" id="GIX68157.1"/>
    </source>
</evidence>
<evidence type="ECO:0000256" key="4">
    <source>
        <dbReference type="ARBA" id="ARBA00022737"/>
    </source>
</evidence>
<comment type="similarity">
    <text evidence="7 9">Belongs to the MPDU1 (TC 2.A.43.3) family.</text>
</comment>
<dbReference type="Pfam" id="PF04193">
    <property type="entry name" value="PQ-loop"/>
    <property type="match status" value="2"/>
</dbReference>
<dbReference type="PIRSF" id="PIRSF023381">
    <property type="entry name" value="MannP-dilichol_defect-1p"/>
    <property type="match status" value="1"/>
</dbReference>
<keyword evidence="4" id="KW-0677">Repeat</keyword>
<gene>
    <name evidence="11" type="primary">CG3792</name>
    <name evidence="11" type="ORF">CDAR_167581</name>
</gene>
<evidence type="ECO:0000256" key="2">
    <source>
        <dbReference type="ARBA" id="ARBA00022448"/>
    </source>
</evidence>
<protein>
    <recommendedName>
        <fullName evidence="8 9">Mannose-P-dolichol utilization defect 1 protein homolog</fullName>
    </recommendedName>
</protein>
<comment type="subcellular location">
    <subcellularLocation>
        <location evidence="1 9">Membrane</location>
        <topology evidence="1 9">Multi-pass membrane protein</topology>
    </subcellularLocation>
</comment>
<dbReference type="FunFam" id="1.20.1280.290:FF:000006">
    <property type="entry name" value="mannose-P-dolichol utilization defect 1 protein"/>
    <property type="match status" value="1"/>
</dbReference>
<comment type="caution">
    <text evidence="11">The sequence shown here is derived from an EMBL/GenBank/DDBJ whole genome shotgun (WGS) entry which is preliminary data.</text>
</comment>
<evidence type="ECO:0000256" key="10">
    <source>
        <dbReference type="SAM" id="Phobius"/>
    </source>
</evidence>
<sequence>MGNFLRNLVSQILSDSCYNEFFVKFNFFDVECLKQTISKALGTGIILGSALVKLPQILKISNNKSAVGISFLGVLLELIAVTSAASYNYAKGYPFSSWGESVFLMTETAIIAFLVLMYSNKRGQANAFAAMYSLITYVLFAGFVPMSVLWSMQIANVPVVVCGKMIQAVKNYQNGHTGQLSSITVNMLFLGGLARIFTSIQETGDPLIIFTFIMASLSNGVLAAQVLYYRKATERVLLEAEKKKKKTKAN</sequence>
<evidence type="ECO:0000256" key="5">
    <source>
        <dbReference type="ARBA" id="ARBA00022989"/>
    </source>
</evidence>
<evidence type="ECO:0000256" key="6">
    <source>
        <dbReference type="ARBA" id="ARBA00023136"/>
    </source>
</evidence>
<feature type="transmembrane region" description="Helical" evidence="10">
    <location>
        <begin position="66"/>
        <end position="89"/>
    </location>
</feature>
<organism evidence="11 12">
    <name type="scientific">Caerostris darwini</name>
    <dbReference type="NCBI Taxonomy" id="1538125"/>
    <lineage>
        <taxon>Eukaryota</taxon>
        <taxon>Metazoa</taxon>
        <taxon>Ecdysozoa</taxon>
        <taxon>Arthropoda</taxon>
        <taxon>Chelicerata</taxon>
        <taxon>Arachnida</taxon>
        <taxon>Araneae</taxon>
        <taxon>Araneomorphae</taxon>
        <taxon>Entelegynae</taxon>
        <taxon>Araneoidea</taxon>
        <taxon>Araneidae</taxon>
        <taxon>Caerostris</taxon>
    </lineage>
</organism>
<evidence type="ECO:0000256" key="9">
    <source>
        <dbReference type="PIRNR" id="PIRNR023381"/>
    </source>
</evidence>
<dbReference type="InterPro" id="IPR006603">
    <property type="entry name" value="PQ-loop_rpt"/>
</dbReference>
<reference evidence="11 12" key="1">
    <citation type="submission" date="2021-06" db="EMBL/GenBank/DDBJ databases">
        <title>Caerostris darwini draft genome.</title>
        <authorList>
            <person name="Kono N."/>
            <person name="Arakawa K."/>
        </authorList>
    </citation>
    <scope>NUCLEOTIDE SEQUENCE [LARGE SCALE GENOMIC DNA]</scope>
</reference>
<keyword evidence="6 9" id="KW-0472">Membrane</keyword>
<dbReference type="InterPro" id="IPR016817">
    <property type="entry name" value="MannP-dilichol_defect-1"/>
</dbReference>
<keyword evidence="5 9" id="KW-1133">Transmembrane helix</keyword>
<dbReference type="EMBL" id="BPLQ01000159">
    <property type="protein sequence ID" value="GIX68157.1"/>
    <property type="molecule type" value="Genomic_DNA"/>
</dbReference>
<evidence type="ECO:0000256" key="8">
    <source>
        <dbReference type="ARBA" id="ARBA00067517"/>
    </source>
</evidence>
<evidence type="ECO:0000256" key="1">
    <source>
        <dbReference type="ARBA" id="ARBA00004141"/>
    </source>
</evidence>
<proteinExistence type="inferred from homology"/>
<dbReference type="PANTHER" id="PTHR12226">
    <property type="entry name" value="MANNOSE-P-DOLICHOL UTILIZATION DEFECT 1 LEC35 -RELATED"/>
    <property type="match status" value="1"/>
</dbReference>
<feature type="transmembrane region" description="Helical" evidence="10">
    <location>
        <begin position="101"/>
        <end position="118"/>
    </location>
</feature>
<dbReference type="SMART" id="SM00679">
    <property type="entry name" value="CTNS"/>
    <property type="match status" value="2"/>
</dbReference>
<evidence type="ECO:0000256" key="7">
    <source>
        <dbReference type="ARBA" id="ARBA00038475"/>
    </source>
</evidence>
<dbReference type="AlphaFoldDB" id="A0AAV4M8Q0"/>
<name>A0AAV4M8Q0_9ARAC</name>